<keyword evidence="4 10" id="KW-1133">Transmembrane helix</keyword>
<keyword evidence="12" id="KW-1185">Reference proteome</keyword>
<evidence type="ECO:0000256" key="7">
    <source>
        <dbReference type="ARBA" id="ARBA00023170"/>
    </source>
</evidence>
<feature type="transmembrane region" description="Helical" evidence="10">
    <location>
        <begin position="223"/>
        <end position="244"/>
    </location>
</feature>
<dbReference type="InterPro" id="IPR000276">
    <property type="entry name" value="GPCR_Rhodpsn"/>
</dbReference>
<protein>
    <recommendedName>
        <fullName evidence="11">G-protein coupled receptors family 1 profile domain-containing protein</fullName>
    </recommendedName>
</protein>
<dbReference type="PROSITE" id="PS50262">
    <property type="entry name" value="G_PROTEIN_RECEP_F1_2"/>
    <property type="match status" value="1"/>
</dbReference>
<dbReference type="CDD" id="cd00637">
    <property type="entry name" value="7tm_classA_rhodopsin-like"/>
    <property type="match status" value="1"/>
</dbReference>
<dbReference type="GO" id="GO:0004930">
    <property type="term" value="F:G protein-coupled receptor activity"/>
    <property type="evidence" value="ECO:0007669"/>
    <property type="project" value="UniProtKB-KW"/>
</dbReference>
<dbReference type="Gene3D" id="1.20.1070.10">
    <property type="entry name" value="Rhodopsin 7-helix transmembrane proteins"/>
    <property type="match status" value="2"/>
</dbReference>
<dbReference type="Pfam" id="PF00001">
    <property type="entry name" value="7tm_1"/>
    <property type="match status" value="1"/>
</dbReference>
<dbReference type="PRINTS" id="PR00237">
    <property type="entry name" value="GPCRRHODOPSN"/>
</dbReference>
<dbReference type="InterPro" id="IPR017452">
    <property type="entry name" value="GPCR_Rhodpsn_7TM"/>
</dbReference>
<dbReference type="AlphaFoldDB" id="A0AAF5CYK6"/>
<evidence type="ECO:0000256" key="6">
    <source>
        <dbReference type="ARBA" id="ARBA00023136"/>
    </source>
</evidence>
<feature type="transmembrane region" description="Helical" evidence="10">
    <location>
        <begin position="264"/>
        <end position="288"/>
    </location>
</feature>
<dbReference type="WBParaSite" id="TCONS_00003880.p1">
    <property type="protein sequence ID" value="TCONS_00003880.p1"/>
    <property type="gene ID" value="XLOC_000578"/>
</dbReference>
<proteinExistence type="inferred from homology"/>
<keyword evidence="5 9" id="KW-0297">G-protein coupled receptor</keyword>
<reference evidence="13" key="1">
    <citation type="submission" date="2024-02" db="UniProtKB">
        <authorList>
            <consortium name="WormBaseParasite"/>
        </authorList>
    </citation>
    <scope>IDENTIFICATION</scope>
</reference>
<evidence type="ECO:0000313" key="12">
    <source>
        <dbReference type="Proteomes" id="UP000035681"/>
    </source>
</evidence>
<evidence type="ECO:0000256" key="2">
    <source>
        <dbReference type="ARBA" id="ARBA00022475"/>
    </source>
</evidence>
<dbReference type="PANTHER" id="PTHR24229">
    <property type="entry name" value="NEUROPEPTIDES RECEPTOR"/>
    <property type="match status" value="1"/>
</dbReference>
<keyword evidence="3 9" id="KW-0812">Transmembrane</keyword>
<keyword evidence="8 9" id="KW-0807">Transducer</keyword>
<dbReference type="GO" id="GO:0043005">
    <property type="term" value="C:neuron projection"/>
    <property type="evidence" value="ECO:0007669"/>
    <property type="project" value="TreeGrafter"/>
</dbReference>
<keyword evidence="2" id="KW-1003">Cell membrane</keyword>
<organism evidence="12 13">
    <name type="scientific">Strongyloides stercoralis</name>
    <name type="common">Threadworm</name>
    <dbReference type="NCBI Taxonomy" id="6248"/>
    <lineage>
        <taxon>Eukaryota</taxon>
        <taxon>Metazoa</taxon>
        <taxon>Ecdysozoa</taxon>
        <taxon>Nematoda</taxon>
        <taxon>Chromadorea</taxon>
        <taxon>Rhabditida</taxon>
        <taxon>Tylenchina</taxon>
        <taxon>Panagrolaimomorpha</taxon>
        <taxon>Strongyloidoidea</taxon>
        <taxon>Strongyloididae</taxon>
        <taxon>Strongyloides</taxon>
    </lineage>
</organism>
<feature type="transmembrane region" description="Helical" evidence="10">
    <location>
        <begin position="44"/>
        <end position="65"/>
    </location>
</feature>
<name>A0AAF5CYK6_STRER</name>
<dbReference type="SUPFAM" id="SSF81321">
    <property type="entry name" value="Family A G protein-coupled receptor-like"/>
    <property type="match status" value="1"/>
</dbReference>
<comment type="subcellular location">
    <subcellularLocation>
        <location evidence="1">Cell membrane</location>
        <topology evidence="1">Multi-pass membrane protein</topology>
    </subcellularLocation>
</comment>
<evidence type="ECO:0000259" key="11">
    <source>
        <dbReference type="PROSITE" id="PS50262"/>
    </source>
</evidence>
<evidence type="ECO:0000256" key="5">
    <source>
        <dbReference type="ARBA" id="ARBA00023040"/>
    </source>
</evidence>
<dbReference type="GO" id="GO:0005886">
    <property type="term" value="C:plasma membrane"/>
    <property type="evidence" value="ECO:0007669"/>
    <property type="project" value="UniProtKB-SubCell"/>
</dbReference>
<evidence type="ECO:0000256" key="3">
    <source>
        <dbReference type="ARBA" id="ARBA00022692"/>
    </source>
</evidence>
<dbReference type="PANTHER" id="PTHR24229:SF100">
    <property type="entry name" value="G-PROTEIN COUPLED RECEPTORS FAMILY 1 PROFILE DOMAIN-CONTAINING PROTEIN"/>
    <property type="match status" value="1"/>
</dbReference>
<evidence type="ECO:0000256" key="9">
    <source>
        <dbReference type="RuleBase" id="RU000688"/>
    </source>
</evidence>
<evidence type="ECO:0000256" key="8">
    <source>
        <dbReference type="ARBA" id="ARBA00023224"/>
    </source>
</evidence>
<evidence type="ECO:0000256" key="4">
    <source>
        <dbReference type="ARBA" id="ARBA00022989"/>
    </source>
</evidence>
<evidence type="ECO:0000256" key="10">
    <source>
        <dbReference type="SAM" id="Phobius"/>
    </source>
</evidence>
<dbReference type="PROSITE" id="PS00237">
    <property type="entry name" value="G_PROTEIN_RECEP_F1_1"/>
    <property type="match status" value="1"/>
</dbReference>
<keyword evidence="7 9" id="KW-0675">Receptor</keyword>
<evidence type="ECO:0000313" key="13">
    <source>
        <dbReference type="WBParaSite" id="TCONS_00003880.p1"/>
    </source>
</evidence>
<sequence>FSYYQVGMIKNDLVENESLVVDSNNTINQVTILHSRLRRTNASAYLIVLTASDSLFLITLLLVLFQIDFYSFYSCTLIEYLLSTSASVSSWSIAGLTIERFSAIVYPLRHVTITDDRKCKITEGVSGSILTVIDIALNYMFPCITVVALNFLTASNITSASNYFGSYNNTKEKNIFLTEKCSETKKGTSINGIGTSLNHKTSSIYLTRRVKGSGKKNIGTTRILWVVPFVYIILNTPYYTFQIIDRITEGAVTNYFINSKNPFFVIFNNVLLYLYYFNFASDVLVYAFSSKMFRKTVVSVWKKITCQKLSNNVNNINNIHFSNYTRTPRKPLSEIDALEHNFIKKESISCYDVYSAKKNCRLKNDN</sequence>
<feature type="domain" description="G-protein coupled receptors family 1 profile" evidence="11">
    <location>
        <begin position="24"/>
        <end position="286"/>
    </location>
</feature>
<comment type="similarity">
    <text evidence="9">Belongs to the G-protein coupled receptor 1 family.</text>
</comment>
<dbReference type="GO" id="GO:0042277">
    <property type="term" value="F:peptide binding"/>
    <property type="evidence" value="ECO:0007669"/>
    <property type="project" value="TreeGrafter"/>
</dbReference>
<evidence type="ECO:0000256" key="1">
    <source>
        <dbReference type="ARBA" id="ARBA00004651"/>
    </source>
</evidence>
<accession>A0AAF5CYK6</accession>
<keyword evidence="6 10" id="KW-0472">Membrane</keyword>
<dbReference type="Proteomes" id="UP000035681">
    <property type="component" value="Unplaced"/>
</dbReference>